<dbReference type="InterPro" id="IPR012787">
    <property type="entry name" value="TF_PcaQ"/>
</dbReference>
<dbReference type="PRINTS" id="PR00039">
    <property type="entry name" value="HTHLYSR"/>
</dbReference>
<keyword evidence="3" id="KW-0238">DNA-binding</keyword>
<comment type="caution">
    <text evidence="6">The sequence shown here is derived from an EMBL/GenBank/DDBJ whole genome shotgun (WGS) entry which is preliminary data.</text>
</comment>
<dbReference type="EMBL" id="BMIV01000001">
    <property type="protein sequence ID" value="GGF54059.1"/>
    <property type="molecule type" value="Genomic_DNA"/>
</dbReference>
<gene>
    <name evidence="6" type="ORF">GCM10011402_02530</name>
</gene>
<organism evidence="6 7">
    <name type="scientific">Paracoccus acridae</name>
    <dbReference type="NCBI Taxonomy" id="1795310"/>
    <lineage>
        <taxon>Bacteria</taxon>
        <taxon>Pseudomonadati</taxon>
        <taxon>Pseudomonadota</taxon>
        <taxon>Alphaproteobacteria</taxon>
        <taxon>Rhodobacterales</taxon>
        <taxon>Paracoccaceae</taxon>
        <taxon>Paracoccus</taxon>
    </lineage>
</organism>
<feature type="domain" description="HTH lysR-type" evidence="5">
    <location>
        <begin position="5"/>
        <end position="62"/>
    </location>
</feature>
<evidence type="ECO:0000313" key="6">
    <source>
        <dbReference type="EMBL" id="GGF54059.1"/>
    </source>
</evidence>
<evidence type="ECO:0000313" key="7">
    <source>
        <dbReference type="Proteomes" id="UP000640509"/>
    </source>
</evidence>
<evidence type="ECO:0000256" key="1">
    <source>
        <dbReference type="ARBA" id="ARBA00009437"/>
    </source>
</evidence>
<keyword evidence="2" id="KW-0805">Transcription regulation</keyword>
<dbReference type="SUPFAM" id="SSF46785">
    <property type="entry name" value="Winged helix' DNA-binding domain"/>
    <property type="match status" value="1"/>
</dbReference>
<evidence type="ECO:0000259" key="5">
    <source>
        <dbReference type="PROSITE" id="PS50931"/>
    </source>
</evidence>
<dbReference type="Pfam" id="PF00126">
    <property type="entry name" value="HTH_1"/>
    <property type="match status" value="1"/>
</dbReference>
<evidence type="ECO:0000256" key="2">
    <source>
        <dbReference type="ARBA" id="ARBA00023015"/>
    </source>
</evidence>
<dbReference type="Gene3D" id="1.10.10.10">
    <property type="entry name" value="Winged helix-like DNA-binding domain superfamily/Winged helix DNA-binding domain"/>
    <property type="match status" value="1"/>
</dbReference>
<dbReference type="InterPro" id="IPR036388">
    <property type="entry name" value="WH-like_DNA-bd_sf"/>
</dbReference>
<dbReference type="PANTHER" id="PTHR30419:SF8">
    <property type="entry name" value="NITROGEN ASSIMILATION TRANSCRIPTIONAL ACTIVATOR-RELATED"/>
    <property type="match status" value="1"/>
</dbReference>
<dbReference type="Proteomes" id="UP000640509">
    <property type="component" value="Unassembled WGS sequence"/>
</dbReference>
<dbReference type="PANTHER" id="PTHR30419">
    <property type="entry name" value="HTH-TYPE TRANSCRIPTIONAL REGULATOR YBHD"/>
    <property type="match status" value="1"/>
</dbReference>
<accession>A0ABQ1VEK5</accession>
<proteinExistence type="inferred from homology"/>
<dbReference type="InterPro" id="IPR050950">
    <property type="entry name" value="HTH-type_LysR_regulators"/>
</dbReference>
<dbReference type="PROSITE" id="PS50931">
    <property type="entry name" value="HTH_LYSR"/>
    <property type="match status" value="1"/>
</dbReference>
<dbReference type="InterPro" id="IPR036390">
    <property type="entry name" value="WH_DNA-bd_sf"/>
</dbReference>
<comment type="similarity">
    <text evidence="1">Belongs to the LysR transcriptional regulatory family.</text>
</comment>
<dbReference type="SUPFAM" id="SSF53850">
    <property type="entry name" value="Periplasmic binding protein-like II"/>
    <property type="match status" value="1"/>
</dbReference>
<dbReference type="Pfam" id="PF03466">
    <property type="entry name" value="LysR_substrate"/>
    <property type="match status" value="1"/>
</dbReference>
<evidence type="ECO:0000256" key="3">
    <source>
        <dbReference type="ARBA" id="ARBA00023125"/>
    </source>
</evidence>
<keyword evidence="4" id="KW-0804">Transcription</keyword>
<keyword evidence="7" id="KW-1185">Reference proteome</keyword>
<sequence>MDRRIKIRHLQAFTEILRQQSLKRAAERLSLTQPAISRTLAELEAILGVQLLTRDRGGVAPTPQGTFFLAHAQASLSALEQGMSGLRDGGKGVLALTVGALPSVAARLMPQIAIEMARLAPDLHLTVADGSHEALTDQLRGGGLDLVIGRLGDPATMRGLSFTQLYLEEVAVVVRPGHPILSDPDLRRIGDWTVLYPPPWAAIRPIVERLLIAEGVTLPPRRIETVSGAFGLALTAQSDAVWLISAGVVAGEVAAGRLVRLPVATRLTEGPVGLMARAAPGPADHSGTARQLFTTAVNRAVAVLSLDDSAAGPAAS</sequence>
<dbReference type="InterPro" id="IPR000847">
    <property type="entry name" value="LysR_HTH_N"/>
</dbReference>
<dbReference type="NCBIfam" id="TIGR02424">
    <property type="entry name" value="TF_pcaQ"/>
    <property type="match status" value="1"/>
</dbReference>
<dbReference type="Gene3D" id="3.40.190.10">
    <property type="entry name" value="Periplasmic binding protein-like II"/>
    <property type="match status" value="2"/>
</dbReference>
<name>A0ABQ1VEK5_9RHOB</name>
<evidence type="ECO:0000256" key="4">
    <source>
        <dbReference type="ARBA" id="ARBA00023163"/>
    </source>
</evidence>
<reference evidence="7" key="1">
    <citation type="journal article" date="2019" name="Int. J. Syst. Evol. Microbiol.">
        <title>The Global Catalogue of Microorganisms (GCM) 10K type strain sequencing project: providing services to taxonomists for standard genome sequencing and annotation.</title>
        <authorList>
            <consortium name="The Broad Institute Genomics Platform"/>
            <consortium name="The Broad Institute Genome Sequencing Center for Infectious Disease"/>
            <person name="Wu L."/>
            <person name="Ma J."/>
        </authorList>
    </citation>
    <scope>NUCLEOTIDE SEQUENCE [LARGE SCALE GENOMIC DNA]</scope>
    <source>
        <strain evidence="7">CGMCC 1.15419</strain>
    </source>
</reference>
<dbReference type="InterPro" id="IPR005119">
    <property type="entry name" value="LysR_subst-bd"/>
</dbReference>
<dbReference type="RefSeq" id="WP_188713699.1">
    <property type="nucleotide sequence ID" value="NZ_BMIV01000001.1"/>
</dbReference>
<protein>
    <submittedName>
        <fullName evidence="6">Pca operon transcription factor PcaQ</fullName>
    </submittedName>
</protein>